<dbReference type="AlphaFoldDB" id="A0A9W4U8X9"/>
<evidence type="ECO:0000259" key="1">
    <source>
        <dbReference type="Pfam" id="PF00117"/>
    </source>
</evidence>
<feature type="domain" description="Glutamine amidotransferase" evidence="1">
    <location>
        <begin position="27"/>
        <end position="195"/>
    </location>
</feature>
<dbReference type="Pfam" id="PF00117">
    <property type="entry name" value="GATase"/>
    <property type="match status" value="1"/>
</dbReference>
<dbReference type="InterPro" id="IPR044992">
    <property type="entry name" value="ChyE-like"/>
</dbReference>
<protein>
    <recommendedName>
        <fullName evidence="1">Glutamine amidotransferase domain-containing protein</fullName>
    </recommendedName>
</protein>
<dbReference type="OrthoDB" id="92161at2759"/>
<dbReference type="Proteomes" id="UP001152607">
    <property type="component" value="Unassembled WGS sequence"/>
</dbReference>
<dbReference type="CDD" id="cd01741">
    <property type="entry name" value="GATase1_1"/>
    <property type="match status" value="1"/>
</dbReference>
<dbReference type="InterPro" id="IPR029062">
    <property type="entry name" value="Class_I_gatase-like"/>
</dbReference>
<organism evidence="2 3">
    <name type="scientific">Periconia digitata</name>
    <dbReference type="NCBI Taxonomy" id="1303443"/>
    <lineage>
        <taxon>Eukaryota</taxon>
        <taxon>Fungi</taxon>
        <taxon>Dikarya</taxon>
        <taxon>Ascomycota</taxon>
        <taxon>Pezizomycotina</taxon>
        <taxon>Dothideomycetes</taxon>
        <taxon>Pleosporomycetidae</taxon>
        <taxon>Pleosporales</taxon>
        <taxon>Massarineae</taxon>
        <taxon>Periconiaceae</taxon>
        <taxon>Periconia</taxon>
    </lineage>
</organism>
<gene>
    <name evidence="2" type="ORF">PDIGIT_LOCUS2861</name>
</gene>
<dbReference type="PANTHER" id="PTHR42695">
    <property type="entry name" value="GLUTAMINE AMIDOTRANSFERASE YLR126C-RELATED"/>
    <property type="match status" value="1"/>
</dbReference>
<evidence type="ECO:0000313" key="2">
    <source>
        <dbReference type="EMBL" id="CAI6301693.1"/>
    </source>
</evidence>
<proteinExistence type="predicted"/>
<dbReference type="GO" id="GO:0005634">
    <property type="term" value="C:nucleus"/>
    <property type="evidence" value="ECO:0007669"/>
    <property type="project" value="TreeGrafter"/>
</dbReference>
<dbReference type="InterPro" id="IPR017926">
    <property type="entry name" value="GATASE"/>
</dbReference>
<accession>A0A9W4U8X9</accession>
<comment type="caution">
    <text evidence="2">The sequence shown here is derived from an EMBL/GenBank/DDBJ whole genome shotgun (WGS) entry which is preliminary data.</text>
</comment>
<keyword evidence="3" id="KW-1185">Reference proteome</keyword>
<name>A0A9W4U8X9_9PLEO</name>
<dbReference type="PANTHER" id="PTHR42695:SF5">
    <property type="entry name" value="GLUTAMINE AMIDOTRANSFERASE YLR126C-RELATED"/>
    <property type="match status" value="1"/>
</dbReference>
<dbReference type="EMBL" id="CAOQHR010000002">
    <property type="protein sequence ID" value="CAI6301693.1"/>
    <property type="molecule type" value="Genomic_DNA"/>
</dbReference>
<dbReference type="Gene3D" id="3.40.50.880">
    <property type="match status" value="1"/>
</dbReference>
<evidence type="ECO:0000313" key="3">
    <source>
        <dbReference type="Proteomes" id="UP001152607"/>
    </source>
</evidence>
<dbReference type="GO" id="GO:0005829">
    <property type="term" value="C:cytosol"/>
    <property type="evidence" value="ECO:0007669"/>
    <property type="project" value="TreeGrafter"/>
</dbReference>
<reference evidence="2" key="1">
    <citation type="submission" date="2023-01" db="EMBL/GenBank/DDBJ databases">
        <authorList>
            <person name="Van Ghelder C."/>
            <person name="Rancurel C."/>
        </authorList>
    </citation>
    <scope>NUCLEOTIDE SEQUENCE</scope>
    <source>
        <strain evidence="2">CNCM I-4278</strain>
    </source>
</reference>
<dbReference type="SUPFAM" id="SSF52317">
    <property type="entry name" value="Class I glutamine amidotransferase-like"/>
    <property type="match status" value="1"/>
</dbReference>
<sequence>MTTKRIFKAAVLVNSISSLDPAFKNAFQENITTASRDAQVDFFDPIKTQIYPEIGEYDLIVLTGGNVADAAAKDIPWLLKMQEFLRATVDKSPMQKIVGVCWGHQLTHITFGGTVGSMNEFEVGVTPVTLTHEGSAFYSGSFPSNDELRIHQFHEREVKVPGKGFVALAENNQCLVNAANTILTFQGHPEMSAELSKLLLEDTPKYKGQSEEEIEVLDSKINRPHDGIAVWARIIQWAGEA</sequence>
<dbReference type="PROSITE" id="PS51273">
    <property type="entry name" value="GATASE_TYPE_1"/>
    <property type="match status" value="1"/>
</dbReference>